<dbReference type="EMBL" id="JALJOV010000880">
    <property type="protein sequence ID" value="KAK9859366.1"/>
    <property type="molecule type" value="Genomic_DNA"/>
</dbReference>
<dbReference type="Proteomes" id="UP001485043">
    <property type="component" value="Unassembled WGS sequence"/>
</dbReference>
<name>A0AAW1SVG7_9CHLO</name>
<feature type="non-terminal residue" evidence="1">
    <location>
        <position position="203"/>
    </location>
</feature>
<evidence type="ECO:0000313" key="1">
    <source>
        <dbReference type="EMBL" id="KAK9859366.1"/>
    </source>
</evidence>
<proteinExistence type="predicted"/>
<evidence type="ECO:0000313" key="2">
    <source>
        <dbReference type="Proteomes" id="UP001485043"/>
    </source>
</evidence>
<sequence>MQGRVSSSGSPCLGGWSSRCWRDCHLSGIYSTVRGSRQCRPASGRGRLCITEAILGKHAIPEPRRFWWHPAEGSLLLPDLTPADPTLKKSVIEETIAFGKRLSLTEVGVRAVAEIAINFALVAIIKAIVAKMTARASKVLEKSEQEQPSVLATMLATAVVAARKPIALLLPLNAAMASLRVALLALQLVVDRRHTFVAAHSFC</sequence>
<protein>
    <submittedName>
        <fullName evidence="1">Uncharacterized protein</fullName>
    </submittedName>
</protein>
<gene>
    <name evidence="1" type="ORF">WJX84_002636</name>
</gene>
<keyword evidence="2" id="KW-1185">Reference proteome</keyword>
<comment type="caution">
    <text evidence="1">The sequence shown here is derived from an EMBL/GenBank/DDBJ whole genome shotgun (WGS) entry which is preliminary data.</text>
</comment>
<accession>A0AAW1SVG7</accession>
<dbReference type="AlphaFoldDB" id="A0AAW1SVG7"/>
<reference evidence="1 2" key="1">
    <citation type="journal article" date="2024" name="Nat. Commun.">
        <title>Phylogenomics reveals the evolutionary origins of lichenization in chlorophyte algae.</title>
        <authorList>
            <person name="Puginier C."/>
            <person name="Libourel C."/>
            <person name="Otte J."/>
            <person name="Skaloud P."/>
            <person name="Haon M."/>
            <person name="Grisel S."/>
            <person name="Petersen M."/>
            <person name="Berrin J.G."/>
            <person name="Delaux P.M."/>
            <person name="Dal Grande F."/>
            <person name="Keller J."/>
        </authorList>
    </citation>
    <scope>NUCLEOTIDE SEQUENCE [LARGE SCALE GENOMIC DNA]</scope>
    <source>
        <strain evidence="1 2">SAG 2523</strain>
    </source>
</reference>
<organism evidence="1 2">
    <name type="scientific">Apatococcus fuscideae</name>
    <dbReference type="NCBI Taxonomy" id="2026836"/>
    <lineage>
        <taxon>Eukaryota</taxon>
        <taxon>Viridiplantae</taxon>
        <taxon>Chlorophyta</taxon>
        <taxon>core chlorophytes</taxon>
        <taxon>Trebouxiophyceae</taxon>
        <taxon>Chlorellales</taxon>
        <taxon>Chlorellaceae</taxon>
        <taxon>Apatococcus</taxon>
    </lineage>
</organism>